<accession>A0A1P8Q0F2</accession>
<dbReference type="KEGG" id="lalw:BTM29_01750"/>
<evidence type="ECO:0000313" key="2">
    <source>
        <dbReference type="Proteomes" id="UP000187499"/>
    </source>
</evidence>
<keyword evidence="2" id="KW-1185">Reference proteome</keyword>
<dbReference type="InterPro" id="IPR005046">
    <property type="entry name" value="DUF285"/>
</dbReference>
<reference evidence="2" key="1">
    <citation type="submission" date="2016-12" db="EMBL/GenBank/DDBJ databases">
        <authorList>
            <person name="Jung M.Y."/>
            <person name="Lee S.H."/>
        </authorList>
    </citation>
    <scope>NUCLEOTIDE SEQUENCE [LARGE SCALE GENOMIC DNA]</scope>
    <source>
        <strain evidence="2">WiKim39</strain>
    </source>
</reference>
<dbReference type="STRING" id="1847728.BTM29_01750"/>
<sequence length="666" mass="73175">MHASKNDSEIQRLMDVNAILESEATSSDAVSVIQPKDDSLMSGVFGTCDWDVDSDGTLTIHEGTLDAGAGNWMSYVDYIVNVKIDDGVIFNQDSSNLFASLTNVKTIDVTNADTSNVYDMSNMFKSCPVLTTISGIKNFDTSQTTNMHGMFDTVVSLKTLDLSTWDTSNVVDMGRLFAGDSALKVTGLNDLDTSQVTDMQYMFYNSRQESLDDIENWDVSKVENFAWFFGSCTKLTEIDLSNWDTSSATSMQSMFTQMSAYPVINMGGKFTTENVTNFSLMFASSNMETLDLSNFNTSKVLNMSWMFSNTKYLTTLLGSFDTSSTTSLDTMFSNSSLNDLSGLNLEEWDTSKCTNFSNMFTNTTFTNLDVVANFDFSKAFIISEMFSGCKNLTSIDVSKFDLSKVSSASSIFEGDTSLRTLDLSSWDTTNLDMGDALSGTDSLWKINLGPKTILSSNIGLVTPPGNDTEIFDDTTSEVYTNISDHWQTVLNGTDHDPKGPTYSVDDIYNLYANPSSSDSTIVWQQEPYYEASIEVPSVDFKASLPSAKGVVQRQSDWGIIFHNYSYPAQPLTKSIEVKVSSPLTSTEGNVLNDSLIFKKENGETVTLNDNNQSIFNGSIPSTIGDDGSGNQQLLWDDDGGLLLNLDGTQLSGDYQGTLDWTMVDSV</sequence>
<name>A0A1P8Q0F2_9LACO</name>
<dbReference type="InterPro" id="IPR032675">
    <property type="entry name" value="LRR_dom_sf"/>
</dbReference>
<evidence type="ECO:0008006" key="3">
    <source>
        <dbReference type="Google" id="ProtNLM"/>
    </source>
</evidence>
<protein>
    <recommendedName>
        <fullName evidence="3">BspA family leucine-rich repeat surface protein</fullName>
    </recommendedName>
</protein>
<dbReference type="Gene3D" id="3.80.10.10">
    <property type="entry name" value="Ribonuclease Inhibitor"/>
    <property type="match status" value="2"/>
</dbReference>
<dbReference type="Proteomes" id="UP000187499">
    <property type="component" value="Chromosome"/>
</dbReference>
<dbReference type="EMBL" id="CP019323">
    <property type="protein sequence ID" value="APX71352.1"/>
    <property type="molecule type" value="Genomic_DNA"/>
</dbReference>
<organism evidence="1 2">
    <name type="scientific">Companilactobacillus allii</name>
    <dbReference type="NCBI Taxonomy" id="1847728"/>
    <lineage>
        <taxon>Bacteria</taxon>
        <taxon>Bacillati</taxon>
        <taxon>Bacillota</taxon>
        <taxon>Bacilli</taxon>
        <taxon>Lactobacillales</taxon>
        <taxon>Lactobacillaceae</taxon>
        <taxon>Companilactobacillus</taxon>
    </lineage>
</organism>
<gene>
    <name evidence="1" type="ORF">BTM29_01750</name>
</gene>
<evidence type="ECO:0000313" key="1">
    <source>
        <dbReference type="EMBL" id="APX71352.1"/>
    </source>
</evidence>
<dbReference type="AlphaFoldDB" id="A0A1P8Q0F2"/>
<dbReference type="InterPro" id="IPR011889">
    <property type="entry name" value="Liste_lipo_26"/>
</dbReference>
<proteinExistence type="predicted"/>
<dbReference type="SUPFAM" id="SSF52058">
    <property type="entry name" value="L domain-like"/>
    <property type="match status" value="1"/>
</dbReference>
<dbReference type="NCBIfam" id="TIGR02167">
    <property type="entry name" value="Liste_lipo_26"/>
    <property type="match status" value="6"/>
</dbReference>
<dbReference type="Pfam" id="PF03382">
    <property type="entry name" value="DUF285"/>
    <property type="match status" value="3"/>
</dbReference>